<keyword evidence="1" id="KW-0472">Membrane</keyword>
<keyword evidence="4" id="KW-1185">Reference proteome</keyword>
<sequence>MSLFLIRKFSFTSNQILDLAGLGCVLGYSLLAFYSRQHEPSLAVFFILIAWVSLLTFGVYAYFQHEVSLRVEIKQQQLTQRLSTFQEGITSQIRAAAVKKMRDWLTEKLSQQLSKWLNQWQPQEILLIPHQAWHLLPLHLIEIEGEPLALRYPVRYIPALQVLRLIHERNQANPGNGCIIANPDSSLAGAEQEAQTIQNHRPEDALLMGKQATLPTIRQHLDTAHNGHFACHGYFKPDLNAGLILADGSLQAKELFTSLRMPNPRLIVLSACETAKIRPTLGDEYMGLVSGFLFAGAHNVLAALWCVDDASTRLLMEDFYQGLAGGLSPTLALQQAQRQLREMPRSTVQARLTTKKIMSKTPYANPYYWSGFVLVGDGV</sequence>
<proteinExistence type="predicted"/>
<keyword evidence="1" id="KW-0812">Transmembrane</keyword>
<feature type="domain" description="CHAT" evidence="2">
    <location>
        <begin position="103"/>
        <end position="377"/>
    </location>
</feature>
<name>A0A176RU25_9GAMM</name>
<dbReference type="Pfam" id="PF12770">
    <property type="entry name" value="CHAT"/>
    <property type="match status" value="1"/>
</dbReference>
<dbReference type="PANTHER" id="PTHR10098:SF108">
    <property type="entry name" value="TETRATRICOPEPTIDE REPEAT PROTEIN 28"/>
    <property type="match status" value="1"/>
</dbReference>
<gene>
    <name evidence="3" type="ORF">THIOM_005126</name>
</gene>
<dbReference type="InterPro" id="IPR024983">
    <property type="entry name" value="CHAT_dom"/>
</dbReference>
<evidence type="ECO:0000259" key="2">
    <source>
        <dbReference type="Pfam" id="PF12770"/>
    </source>
</evidence>
<evidence type="ECO:0000313" key="3">
    <source>
        <dbReference type="EMBL" id="OAD19253.1"/>
    </source>
</evidence>
<dbReference type="PANTHER" id="PTHR10098">
    <property type="entry name" value="RAPSYN-RELATED"/>
    <property type="match status" value="1"/>
</dbReference>
<feature type="transmembrane region" description="Helical" evidence="1">
    <location>
        <begin position="41"/>
        <end position="63"/>
    </location>
</feature>
<dbReference type="AlphaFoldDB" id="A0A176RU25"/>
<accession>A0A176RU25</accession>
<protein>
    <recommendedName>
        <fullName evidence="2">CHAT domain-containing protein</fullName>
    </recommendedName>
</protein>
<reference evidence="3 4" key="1">
    <citation type="submission" date="2016-05" db="EMBL/GenBank/DDBJ databases">
        <title>Single-cell genome of chain-forming Candidatus Thiomargarita nelsonii and comparison to other large sulfur-oxidizing bacteria.</title>
        <authorList>
            <person name="Winkel M."/>
            <person name="Salman V."/>
            <person name="Woyke T."/>
            <person name="Schulz-Vogt H."/>
            <person name="Richter M."/>
            <person name="Flood B."/>
            <person name="Bailey J."/>
            <person name="Amann R."/>
            <person name="Mussmann M."/>
        </authorList>
    </citation>
    <scope>NUCLEOTIDE SEQUENCE [LARGE SCALE GENOMIC DNA]</scope>
    <source>
        <strain evidence="3 4">THI036</strain>
    </source>
</reference>
<keyword evidence="1" id="KW-1133">Transmembrane helix</keyword>
<dbReference type="EMBL" id="LUTY01002879">
    <property type="protein sequence ID" value="OAD19253.1"/>
    <property type="molecule type" value="Genomic_DNA"/>
</dbReference>
<feature type="transmembrane region" description="Helical" evidence="1">
    <location>
        <begin position="16"/>
        <end position="35"/>
    </location>
</feature>
<comment type="caution">
    <text evidence="3">The sequence shown here is derived from an EMBL/GenBank/DDBJ whole genome shotgun (WGS) entry which is preliminary data.</text>
</comment>
<organism evidence="3 4">
    <name type="scientific">Candidatus Thiomargarita nelsonii</name>
    <dbReference type="NCBI Taxonomy" id="1003181"/>
    <lineage>
        <taxon>Bacteria</taxon>
        <taxon>Pseudomonadati</taxon>
        <taxon>Pseudomonadota</taxon>
        <taxon>Gammaproteobacteria</taxon>
        <taxon>Thiotrichales</taxon>
        <taxon>Thiotrichaceae</taxon>
        <taxon>Thiomargarita</taxon>
    </lineage>
</organism>
<dbReference type="Proteomes" id="UP000076962">
    <property type="component" value="Unassembled WGS sequence"/>
</dbReference>
<evidence type="ECO:0000256" key="1">
    <source>
        <dbReference type="SAM" id="Phobius"/>
    </source>
</evidence>
<evidence type="ECO:0000313" key="4">
    <source>
        <dbReference type="Proteomes" id="UP000076962"/>
    </source>
</evidence>